<dbReference type="PANTHER" id="PTHR30258">
    <property type="entry name" value="TYPE II SECRETION SYSTEM PROTEIN GSPE-RELATED"/>
    <property type="match status" value="1"/>
</dbReference>
<dbReference type="InterPro" id="IPR027417">
    <property type="entry name" value="P-loop_NTPase"/>
</dbReference>
<dbReference type="InterPro" id="IPR037257">
    <property type="entry name" value="T2SS_E_N_sf"/>
</dbReference>
<dbReference type="Gene3D" id="3.40.50.300">
    <property type="entry name" value="P-loop containing nucleotide triphosphate hydrolases"/>
    <property type="match status" value="1"/>
</dbReference>
<accession>A0A2N1UNS0</accession>
<dbReference type="CDD" id="cd01129">
    <property type="entry name" value="PulE-GspE-like"/>
    <property type="match status" value="1"/>
</dbReference>
<feature type="domain" description="Type II secretion system protein GspE N-terminal" evidence="6">
    <location>
        <begin position="80"/>
        <end position="164"/>
    </location>
</feature>
<organism evidence="7 8">
    <name type="scientific">Candidatus Kuenenbacteria bacterium HGW-Kuenenbacteria-1</name>
    <dbReference type="NCBI Taxonomy" id="2013812"/>
    <lineage>
        <taxon>Bacteria</taxon>
        <taxon>Candidatus Kueneniibacteriota</taxon>
    </lineage>
</organism>
<dbReference type="EMBL" id="PGYQ01000003">
    <property type="protein sequence ID" value="PKL72504.1"/>
    <property type="molecule type" value="Genomic_DNA"/>
</dbReference>
<evidence type="ECO:0000313" key="7">
    <source>
        <dbReference type="EMBL" id="PKL72504.1"/>
    </source>
</evidence>
<keyword evidence="4" id="KW-0175">Coiled coil</keyword>
<proteinExistence type="inferred from homology"/>
<dbReference type="InterPro" id="IPR007831">
    <property type="entry name" value="T2SS_GspE_N"/>
</dbReference>
<dbReference type="InterPro" id="IPR001482">
    <property type="entry name" value="T2SS/T4SS_dom"/>
</dbReference>
<evidence type="ECO:0000259" key="6">
    <source>
        <dbReference type="Pfam" id="PF05157"/>
    </source>
</evidence>
<name>A0A2N1UNS0_9BACT</name>
<comment type="caution">
    <text evidence="7">The sequence shown here is derived from an EMBL/GenBank/DDBJ whole genome shotgun (WGS) entry which is preliminary data.</text>
</comment>
<dbReference type="Proteomes" id="UP000233414">
    <property type="component" value="Unassembled WGS sequence"/>
</dbReference>
<evidence type="ECO:0000256" key="4">
    <source>
        <dbReference type="SAM" id="Coils"/>
    </source>
</evidence>
<keyword evidence="2" id="KW-0547">Nucleotide-binding</keyword>
<evidence type="ECO:0000256" key="2">
    <source>
        <dbReference type="ARBA" id="ARBA00022741"/>
    </source>
</evidence>
<feature type="domain" description="Bacterial type II secretion system protein E" evidence="5">
    <location>
        <begin position="198"/>
        <end position="590"/>
    </location>
</feature>
<dbReference type="Pfam" id="PF05157">
    <property type="entry name" value="MshEN"/>
    <property type="match status" value="1"/>
</dbReference>
<dbReference type="GO" id="GO:0005524">
    <property type="term" value="F:ATP binding"/>
    <property type="evidence" value="ECO:0007669"/>
    <property type="project" value="UniProtKB-KW"/>
</dbReference>
<dbReference type="AlphaFoldDB" id="A0A2N1UNS0"/>
<dbReference type="SUPFAM" id="SSF52540">
    <property type="entry name" value="P-loop containing nucleoside triphosphate hydrolases"/>
    <property type="match status" value="1"/>
</dbReference>
<evidence type="ECO:0000259" key="5">
    <source>
        <dbReference type="Pfam" id="PF00437"/>
    </source>
</evidence>
<evidence type="ECO:0008006" key="9">
    <source>
        <dbReference type="Google" id="ProtNLM"/>
    </source>
</evidence>
<dbReference type="SUPFAM" id="SSF160246">
    <property type="entry name" value="EspE N-terminal domain-like"/>
    <property type="match status" value="1"/>
</dbReference>
<dbReference type="GO" id="GO:0016887">
    <property type="term" value="F:ATP hydrolysis activity"/>
    <property type="evidence" value="ECO:0007669"/>
    <property type="project" value="TreeGrafter"/>
</dbReference>
<evidence type="ECO:0000256" key="1">
    <source>
        <dbReference type="ARBA" id="ARBA00006611"/>
    </source>
</evidence>
<dbReference type="Gene3D" id="3.30.450.90">
    <property type="match status" value="1"/>
</dbReference>
<evidence type="ECO:0000256" key="3">
    <source>
        <dbReference type="ARBA" id="ARBA00022840"/>
    </source>
</evidence>
<dbReference type="Gene3D" id="3.30.300.160">
    <property type="entry name" value="Type II secretion system, protein E, N-terminal domain"/>
    <property type="match status" value="1"/>
</dbReference>
<sequence>MANIKRKNKIIFILKNVFFMKDFKDNLINSLFEEKLINEEQALKLQKEKKETEQTVEEIIKEKKIILEKDLIKVKSKLLNVSIVDLLGKKINKDCFKIISEDLAKNYKMVVFEKDDCLIKVAMLNPDDFSAREAIEYIAREKNFKIEYYITDKKSLEFYLNQYSSFFSEIKEALETAEDLKVEKDEKRLSSEDETYQGAPISKVVSVIFKHAVEGLASDIHIEPTVDETRVRYRMDGILHTSLVLPKEVHSAIVSRIKVMANLKIDETRIPQDGRIRLKIQGQYIDFRVSILPLMDNEKVVIRVLDTNTKVLTLEQLGFLKDKIKIIEDSIKKPYGILLVTGPTGCGKSTTLFSLLNILNDSKSNISTLEDPIEYFIKGINQSQIRPNLGFSFASGLRTLLRQDPNIIMVGEVRDEETAELIVHAGLTGHFVLSTLHTNDAFGVIPRLIDMKVKPFLLANVLNIIIAQRLVRRLCKNCKEQISLSSEEEDQILSNLDNLSEEVIPKGVSLNKPLKVYRAKGCIYCKNTGYQGRVVISEVLSITNAMREKISAAEGKMLNFNEELKKQNFVTIRQDGFLKALLGLISLEEVWTAIEK</sequence>
<reference evidence="7 8" key="1">
    <citation type="journal article" date="2017" name="ISME J.">
        <title>Potential for microbial H2 and metal transformations associated with novel bacteria and archaea in deep terrestrial subsurface sediments.</title>
        <authorList>
            <person name="Hernsdorf A.W."/>
            <person name="Amano Y."/>
            <person name="Miyakawa K."/>
            <person name="Ise K."/>
            <person name="Suzuki Y."/>
            <person name="Anantharaman K."/>
            <person name="Probst A."/>
            <person name="Burstein D."/>
            <person name="Thomas B.C."/>
            <person name="Banfield J.F."/>
        </authorList>
    </citation>
    <scope>NUCLEOTIDE SEQUENCE [LARGE SCALE GENOMIC DNA]</scope>
    <source>
        <strain evidence="7">HGW-Kuenenbacteria-1</strain>
    </source>
</reference>
<gene>
    <name evidence="7" type="ORF">CVV26_01285</name>
</gene>
<dbReference type="GO" id="GO:0005886">
    <property type="term" value="C:plasma membrane"/>
    <property type="evidence" value="ECO:0007669"/>
    <property type="project" value="TreeGrafter"/>
</dbReference>
<comment type="similarity">
    <text evidence="1">Belongs to the GSP E family.</text>
</comment>
<dbReference type="Pfam" id="PF00437">
    <property type="entry name" value="T2SSE"/>
    <property type="match status" value="1"/>
</dbReference>
<evidence type="ECO:0000313" key="8">
    <source>
        <dbReference type="Proteomes" id="UP000233414"/>
    </source>
</evidence>
<keyword evidence="3" id="KW-0067">ATP-binding</keyword>
<feature type="coiled-coil region" evidence="4">
    <location>
        <begin position="33"/>
        <end position="69"/>
    </location>
</feature>
<protein>
    <recommendedName>
        <fullName evidence="9">AAA+ ATPase domain-containing protein</fullName>
    </recommendedName>
</protein>
<dbReference type="PANTHER" id="PTHR30258:SF1">
    <property type="entry name" value="PROTEIN TRANSPORT PROTEIN HOFB HOMOLOG"/>
    <property type="match status" value="1"/>
</dbReference>